<proteinExistence type="predicted"/>
<accession>K8PHZ6</accession>
<organism evidence="1 2">
    <name type="scientific">Afipia broomeae ATCC 49717</name>
    <dbReference type="NCBI Taxonomy" id="883078"/>
    <lineage>
        <taxon>Bacteria</taxon>
        <taxon>Pseudomonadati</taxon>
        <taxon>Pseudomonadota</taxon>
        <taxon>Alphaproteobacteria</taxon>
        <taxon>Hyphomicrobiales</taxon>
        <taxon>Nitrobacteraceae</taxon>
        <taxon>Afipia</taxon>
    </lineage>
</organism>
<protein>
    <submittedName>
        <fullName evidence="1">Uncharacterized protein</fullName>
    </submittedName>
</protein>
<evidence type="ECO:0000313" key="2">
    <source>
        <dbReference type="Proteomes" id="UP000001096"/>
    </source>
</evidence>
<dbReference type="eggNOG" id="COG2030">
    <property type="taxonomic scope" value="Bacteria"/>
</dbReference>
<dbReference type="HOGENOM" id="CLU_1451575_0_0_5"/>
<dbReference type="Gene3D" id="3.10.129.10">
    <property type="entry name" value="Hotdog Thioesterase"/>
    <property type="match status" value="1"/>
</dbReference>
<comment type="caution">
    <text evidence="1">The sequence shown here is derived from an EMBL/GenBank/DDBJ whole genome shotgun (WGS) entry which is preliminary data.</text>
</comment>
<sequence>MAVPARLDKFVTTEKQRHFPKDFMTGWEDYETWADATVGQSGPAQRTFVITEEDILDYNKACGETDPLMVDPDYARKNSPTGELLQHPIFVTTIAFYSLGEKGIGTWIRTPGARNPQQRIEIIEPFKYGEVITTTVTTSQKFVQRGKPYLQMLLDFHNEKGVLKARWWCSLILPETQADVARFANA</sequence>
<dbReference type="EMBL" id="AGWX01000001">
    <property type="protein sequence ID" value="EKS42242.1"/>
    <property type="molecule type" value="Genomic_DNA"/>
</dbReference>
<dbReference type="AlphaFoldDB" id="K8PHZ6"/>
<name>K8PHZ6_9BRAD</name>
<reference evidence="1 2" key="1">
    <citation type="submission" date="2012-04" db="EMBL/GenBank/DDBJ databases">
        <title>The Genome Sequence of Afipia broomeae ATCC 49717.</title>
        <authorList>
            <consortium name="The Broad Institute Genome Sequencing Platform"/>
            <person name="Earl A."/>
            <person name="Ward D."/>
            <person name="Feldgarden M."/>
            <person name="Gevers D."/>
            <person name="Huys G."/>
            <person name="Walker B."/>
            <person name="Young S.K."/>
            <person name="Zeng Q."/>
            <person name="Gargeya S."/>
            <person name="Fitzgerald M."/>
            <person name="Haas B."/>
            <person name="Abouelleil A."/>
            <person name="Alvarado L."/>
            <person name="Arachchi H.M."/>
            <person name="Berlin A."/>
            <person name="Chapman S.B."/>
            <person name="Goldberg J."/>
            <person name="Griggs A."/>
            <person name="Gujja S."/>
            <person name="Hansen M."/>
            <person name="Howarth C."/>
            <person name="Imamovic A."/>
            <person name="Larimer J."/>
            <person name="McCowen C."/>
            <person name="Montmayeur A."/>
            <person name="Murphy C."/>
            <person name="Neiman D."/>
            <person name="Pearson M."/>
            <person name="Priest M."/>
            <person name="Roberts A."/>
            <person name="Saif S."/>
            <person name="Shea T."/>
            <person name="Sisk P."/>
            <person name="Sykes S."/>
            <person name="Wortman J."/>
            <person name="Nusbaum C."/>
            <person name="Birren B."/>
        </authorList>
    </citation>
    <scope>NUCLEOTIDE SEQUENCE [LARGE SCALE GENOMIC DNA]</scope>
    <source>
        <strain evidence="1 2">ATCC 49717</strain>
    </source>
</reference>
<dbReference type="PATRIC" id="fig|883078.3.peg.1368"/>
<dbReference type="SUPFAM" id="SSF54637">
    <property type="entry name" value="Thioesterase/thiol ester dehydrase-isomerase"/>
    <property type="match status" value="1"/>
</dbReference>
<dbReference type="Proteomes" id="UP000001096">
    <property type="component" value="Unassembled WGS sequence"/>
</dbReference>
<dbReference type="InterPro" id="IPR029069">
    <property type="entry name" value="HotDog_dom_sf"/>
</dbReference>
<gene>
    <name evidence="1" type="ORF">HMPREF9695_01334</name>
</gene>
<keyword evidence="2" id="KW-1185">Reference proteome</keyword>
<evidence type="ECO:0000313" key="1">
    <source>
        <dbReference type="EMBL" id="EKS42242.1"/>
    </source>
</evidence>
<dbReference type="RefSeq" id="WP_006020053.1">
    <property type="nucleotide sequence ID" value="NZ_KB375282.1"/>
</dbReference>